<evidence type="ECO:0000313" key="2">
    <source>
        <dbReference type="Proteomes" id="UP000383932"/>
    </source>
</evidence>
<dbReference type="PANTHER" id="PTHR33594">
    <property type="entry name" value="SUPERFAMILY HYDROLASE, PUTATIVE (AFU_ORTHOLOGUE AFUA_1G03035)-RELATED"/>
    <property type="match status" value="1"/>
</dbReference>
<reference evidence="1 2" key="1">
    <citation type="journal article" date="2019" name="Fungal Biol. Biotechnol.">
        <title>Draft genome sequence of fastidious pathogen Ceratobasidium theobromae, which causes vascular-streak dieback in Theobroma cacao.</title>
        <authorList>
            <person name="Ali S.S."/>
            <person name="Asman A."/>
            <person name="Shao J."/>
            <person name="Firmansyah A.P."/>
            <person name="Susilo A.W."/>
            <person name="Rosmana A."/>
            <person name="McMahon P."/>
            <person name="Junaid M."/>
            <person name="Guest D."/>
            <person name="Kheng T.Y."/>
            <person name="Meinhardt L.W."/>
            <person name="Bailey B.A."/>
        </authorList>
    </citation>
    <scope>NUCLEOTIDE SEQUENCE [LARGE SCALE GENOMIC DNA]</scope>
    <source>
        <strain evidence="1 2">CT2</strain>
    </source>
</reference>
<keyword evidence="2" id="KW-1185">Reference proteome</keyword>
<dbReference type="OrthoDB" id="16547at2759"/>
<gene>
    <name evidence="1" type="ORF">CTheo_5378</name>
</gene>
<proteinExistence type="predicted"/>
<dbReference type="GO" id="GO:0016787">
    <property type="term" value="F:hydrolase activity"/>
    <property type="evidence" value="ECO:0007669"/>
    <property type="project" value="UniProtKB-KW"/>
</dbReference>
<dbReference type="InterPro" id="IPR003607">
    <property type="entry name" value="HD/PDEase_dom"/>
</dbReference>
<dbReference type="Gene3D" id="1.10.3210.50">
    <property type="match status" value="1"/>
</dbReference>
<protein>
    <submittedName>
        <fullName evidence="1">Metal-dependent phosphohydrolase</fullName>
    </submittedName>
</protein>
<dbReference type="SUPFAM" id="SSF109604">
    <property type="entry name" value="HD-domain/PDEase-like"/>
    <property type="match status" value="1"/>
</dbReference>
<sequence>MSVTNPSLGLKSEAGYPSVAEAVVIAAAEALMEETMKKYDPSHDAFHVNRVRRTALALAKSQIPLPDLLVIELSALLHDVLDKKYVSASEAADPHLFFRPFFQGVGSHVDLLSDGRAQLIVRIIENVSWTTEKRLRTENKIEPWHDSCVELHCVQDADRLDAIGAFGILRVAAYSAAVSQPLHVPPDSPEFSGTAIQHFHDKLLHIKDRLKTHQGRKLGAQRHQLASRAGYTRANNSDEEIDAAFLGCGE</sequence>
<name>A0A5N5QHR0_9AGAM</name>
<comment type="caution">
    <text evidence="1">The sequence shown here is derived from an EMBL/GenBank/DDBJ whole genome shotgun (WGS) entry which is preliminary data.</text>
</comment>
<dbReference type="PANTHER" id="PTHR33594:SF1">
    <property type="entry name" value="HD_PDEASE DOMAIN-CONTAINING PROTEIN"/>
    <property type="match status" value="1"/>
</dbReference>
<dbReference type="AlphaFoldDB" id="A0A5N5QHR0"/>
<dbReference type="Proteomes" id="UP000383932">
    <property type="component" value="Unassembled WGS sequence"/>
</dbReference>
<organism evidence="1 2">
    <name type="scientific">Ceratobasidium theobromae</name>
    <dbReference type="NCBI Taxonomy" id="1582974"/>
    <lineage>
        <taxon>Eukaryota</taxon>
        <taxon>Fungi</taxon>
        <taxon>Dikarya</taxon>
        <taxon>Basidiomycota</taxon>
        <taxon>Agaricomycotina</taxon>
        <taxon>Agaricomycetes</taxon>
        <taxon>Cantharellales</taxon>
        <taxon>Ceratobasidiaceae</taxon>
        <taxon>Ceratobasidium</taxon>
    </lineage>
</organism>
<dbReference type="CDD" id="cd00077">
    <property type="entry name" value="HDc"/>
    <property type="match status" value="1"/>
</dbReference>
<accession>A0A5N5QHR0</accession>
<keyword evidence="1" id="KW-0378">Hydrolase</keyword>
<dbReference type="EMBL" id="SSOP01000119">
    <property type="protein sequence ID" value="KAB5591169.1"/>
    <property type="molecule type" value="Genomic_DNA"/>
</dbReference>
<evidence type="ECO:0000313" key="1">
    <source>
        <dbReference type="EMBL" id="KAB5591169.1"/>
    </source>
</evidence>